<feature type="transmembrane region" description="Helical" evidence="1">
    <location>
        <begin position="69"/>
        <end position="90"/>
    </location>
</feature>
<name>A0A1X7HEM2_9BACL</name>
<organism evidence="2 3">
    <name type="scientific">Paenibacillus uliginis N3/975</name>
    <dbReference type="NCBI Taxonomy" id="1313296"/>
    <lineage>
        <taxon>Bacteria</taxon>
        <taxon>Bacillati</taxon>
        <taxon>Bacillota</taxon>
        <taxon>Bacilli</taxon>
        <taxon>Bacillales</taxon>
        <taxon>Paenibacillaceae</taxon>
        <taxon>Paenibacillus</taxon>
    </lineage>
</organism>
<dbReference type="InterPro" id="IPR025627">
    <property type="entry name" value="YfzA"/>
</dbReference>
<keyword evidence="1" id="KW-0812">Transmembrane</keyword>
<keyword evidence="3" id="KW-1185">Reference proteome</keyword>
<keyword evidence="1" id="KW-0472">Membrane</keyword>
<evidence type="ECO:0000313" key="2">
    <source>
        <dbReference type="EMBL" id="SMF85038.1"/>
    </source>
</evidence>
<evidence type="ECO:0000313" key="3">
    <source>
        <dbReference type="Proteomes" id="UP000192940"/>
    </source>
</evidence>
<sequence>MTDTQKKQIKSWMITLGAFLLMHIYFIAVDGTSWVPKMNDSGNLGNRFFQWILQGDLFTEWITPYSYPFFNLVTVISTVAVLIAAVSYIFSSIFSKN</sequence>
<dbReference type="Proteomes" id="UP000192940">
    <property type="component" value="Chromosome I"/>
</dbReference>
<evidence type="ECO:0000256" key="1">
    <source>
        <dbReference type="SAM" id="Phobius"/>
    </source>
</evidence>
<dbReference type="RefSeq" id="WP_208919786.1">
    <property type="nucleotide sequence ID" value="NZ_LT840184.1"/>
</dbReference>
<dbReference type="Pfam" id="PF14118">
    <property type="entry name" value="YfzA"/>
    <property type="match status" value="1"/>
</dbReference>
<dbReference type="STRING" id="1313296.SAMN05661091_2843"/>
<proteinExistence type="predicted"/>
<dbReference type="AlphaFoldDB" id="A0A1X7HEM2"/>
<keyword evidence="1" id="KW-1133">Transmembrane helix</keyword>
<reference evidence="2 3" key="1">
    <citation type="submission" date="2017-04" db="EMBL/GenBank/DDBJ databases">
        <authorList>
            <person name="Afonso C.L."/>
            <person name="Miller P.J."/>
            <person name="Scott M.A."/>
            <person name="Spackman E."/>
            <person name="Goraichik I."/>
            <person name="Dimitrov K.M."/>
            <person name="Suarez D.L."/>
            <person name="Swayne D.E."/>
        </authorList>
    </citation>
    <scope>NUCLEOTIDE SEQUENCE [LARGE SCALE GENOMIC DNA]</scope>
    <source>
        <strain evidence="2 3">N3/975</strain>
    </source>
</reference>
<accession>A0A1X7HEM2</accession>
<feature type="transmembrane region" description="Helical" evidence="1">
    <location>
        <begin position="12"/>
        <end position="29"/>
    </location>
</feature>
<gene>
    <name evidence="2" type="ORF">SAMN05661091_2843</name>
</gene>
<protein>
    <submittedName>
        <fullName evidence="2">YfzA-like protein</fullName>
    </submittedName>
</protein>
<dbReference type="EMBL" id="LT840184">
    <property type="protein sequence ID" value="SMF85038.1"/>
    <property type="molecule type" value="Genomic_DNA"/>
</dbReference>